<evidence type="ECO:0000256" key="2">
    <source>
        <dbReference type="SAM" id="MobiDB-lite"/>
    </source>
</evidence>
<dbReference type="InterPro" id="IPR051017">
    <property type="entry name" value="Aldolase-II_Adducin_sf"/>
</dbReference>
<reference evidence="5" key="1">
    <citation type="journal article" date="2019" name="Int. J. Syst. Evol. Microbiol.">
        <title>The Global Catalogue of Microorganisms (GCM) 10K type strain sequencing project: providing services to taxonomists for standard genome sequencing and annotation.</title>
        <authorList>
            <consortium name="The Broad Institute Genomics Platform"/>
            <consortium name="The Broad Institute Genome Sequencing Center for Infectious Disease"/>
            <person name="Wu L."/>
            <person name="Ma J."/>
        </authorList>
    </citation>
    <scope>NUCLEOTIDE SEQUENCE [LARGE SCALE GENOMIC DNA]</scope>
    <source>
        <strain evidence="5">KCTC 42644</strain>
    </source>
</reference>
<evidence type="ECO:0000256" key="1">
    <source>
        <dbReference type="ARBA" id="ARBA00037961"/>
    </source>
</evidence>
<proteinExistence type="inferred from homology"/>
<dbReference type="PANTHER" id="PTHR10672:SF3">
    <property type="entry name" value="PROTEIN HU-LI TAI SHAO"/>
    <property type="match status" value="1"/>
</dbReference>
<dbReference type="NCBIfam" id="NF005451">
    <property type="entry name" value="PRK07044.1"/>
    <property type="match status" value="1"/>
</dbReference>
<dbReference type="Pfam" id="PF00596">
    <property type="entry name" value="Aldolase_II"/>
    <property type="match status" value="1"/>
</dbReference>
<comment type="similarity">
    <text evidence="1">Belongs to the aldolase class II family.</text>
</comment>
<feature type="domain" description="Class II aldolase/adducin N-terminal" evidence="3">
    <location>
        <begin position="24"/>
        <end position="204"/>
    </location>
</feature>
<evidence type="ECO:0000313" key="4">
    <source>
        <dbReference type="EMBL" id="MFC3712235.1"/>
    </source>
</evidence>
<dbReference type="Gene3D" id="3.40.225.10">
    <property type="entry name" value="Class II aldolase/adducin N-terminal domain"/>
    <property type="match status" value="1"/>
</dbReference>
<evidence type="ECO:0000259" key="3">
    <source>
        <dbReference type="SMART" id="SM01007"/>
    </source>
</evidence>
<dbReference type="Proteomes" id="UP001595615">
    <property type="component" value="Unassembled WGS sequence"/>
</dbReference>
<accession>A0ABV7X9X0</accession>
<comment type="caution">
    <text evidence="4">The sequence shown here is derived from an EMBL/GenBank/DDBJ whole genome shotgun (WGS) entry which is preliminary data.</text>
</comment>
<dbReference type="EMBL" id="JBHRXV010000004">
    <property type="protein sequence ID" value="MFC3712235.1"/>
    <property type="molecule type" value="Genomic_DNA"/>
</dbReference>
<protein>
    <submittedName>
        <fullName evidence="4">Class II aldolase/adducin family protein</fullName>
    </submittedName>
</protein>
<evidence type="ECO:0000313" key="5">
    <source>
        <dbReference type="Proteomes" id="UP001595615"/>
    </source>
</evidence>
<organism evidence="4 5">
    <name type="scientific">Sphingoaurantiacus capsulatus</name>
    <dbReference type="NCBI Taxonomy" id="1771310"/>
    <lineage>
        <taxon>Bacteria</taxon>
        <taxon>Pseudomonadati</taxon>
        <taxon>Pseudomonadota</taxon>
        <taxon>Alphaproteobacteria</taxon>
        <taxon>Sphingomonadales</taxon>
        <taxon>Sphingosinicellaceae</taxon>
        <taxon>Sphingoaurantiacus</taxon>
    </lineage>
</organism>
<gene>
    <name evidence="4" type="ORF">ACFOMD_06620</name>
</gene>
<feature type="region of interest" description="Disordered" evidence="2">
    <location>
        <begin position="211"/>
        <end position="231"/>
    </location>
</feature>
<dbReference type="RefSeq" id="WP_380858705.1">
    <property type="nucleotide sequence ID" value="NZ_JBHRXV010000004.1"/>
</dbReference>
<sequence>MATALKSQPNVRDQVSEEEWKLRVDLAAAYRLVALYKWDDVIFTHLSVRVPGPEHHFLINPYNLMFEEITASSLVKIDTNGNPVMETPYITNPAGFTIHSAIHMARDDAHAVMHLHTPYGQAVSAMEFGLLPHTQTAMIAQHDVAYHEYEGIATDLEERERLVQDMGSKNAMILRNHGTLTVGETVADAFMRLYFLERACEAQVHMLSAGRENLSNPPQGTPEKVKDQSSGRGMQALNQMLAWPALLRKLDRIDPSFRD</sequence>
<dbReference type="InterPro" id="IPR036409">
    <property type="entry name" value="Aldolase_II/adducin_N_sf"/>
</dbReference>
<dbReference type="SUPFAM" id="SSF53639">
    <property type="entry name" value="AraD/HMP-PK domain-like"/>
    <property type="match status" value="1"/>
</dbReference>
<keyword evidence="5" id="KW-1185">Reference proteome</keyword>
<name>A0ABV7X9X0_9SPHN</name>
<dbReference type="InterPro" id="IPR001303">
    <property type="entry name" value="Aldolase_II/adducin_N"/>
</dbReference>
<dbReference type="SMART" id="SM01007">
    <property type="entry name" value="Aldolase_II"/>
    <property type="match status" value="1"/>
</dbReference>
<dbReference type="PANTHER" id="PTHR10672">
    <property type="entry name" value="ADDUCIN"/>
    <property type="match status" value="1"/>
</dbReference>